<evidence type="ECO:0000313" key="1">
    <source>
        <dbReference type="EMBL" id="CAD7452858.1"/>
    </source>
</evidence>
<reference evidence="1" key="1">
    <citation type="submission" date="2020-11" db="EMBL/GenBank/DDBJ databases">
        <authorList>
            <person name="Tran Van P."/>
        </authorList>
    </citation>
    <scope>NUCLEOTIDE SEQUENCE</scope>
</reference>
<proteinExistence type="predicted"/>
<dbReference type="AlphaFoldDB" id="A0A7R9IBT9"/>
<sequence length="117" mass="12715">MGDSLDGSGDSSSVAENVVIVDYSAFTTYLKKAVTILLPEEEDVVPPALNAALNDRTNQENIQKFLSDPQVSALFVQRSSFKGINTDQAKRNRHIKPRCEISGRQVAIGDQTFESGG</sequence>
<accession>A0A7R9IBT9</accession>
<protein>
    <submittedName>
        <fullName evidence="1">Uncharacterized protein</fullName>
    </submittedName>
</protein>
<dbReference type="EMBL" id="OE000199">
    <property type="protein sequence ID" value="CAD7452858.1"/>
    <property type="molecule type" value="Genomic_DNA"/>
</dbReference>
<name>A0A7R9IBT9_9NEOP</name>
<gene>
    <name evidence="1" type="ORF">TTEB3V08_LOCUS1021</name>
</gene>
<organism evidence="1">
    <name type="scientific">Timema tahoe</name>
    <dbReference type="NCBI Taxonomy" id="61484"/>
    <lineage>
        <taxon>Eukaryota</taxon>
        <taxon>Metazoa</taxon>
        <taxon>Ecdysozoa</taxon>
        <taxon>Arthropoda</taxon>
        <taxon>Hexapoda</taxon>
        <taxon>Insecta</taxon>
        <taxon>Pterygota</taxon>
        <taxon>Neoptera</taxon>
        <taxon>Polyneoptera</taxon>
        <taxon>Phasmatodea</taxon>
        <taxon>Timematodea</taxon>
        <taxon>Timematoidea</taxon>
        <taxon>Timematidae</taxon>
        <taxon>Timema</taxon>
    </lineage>
</organism>